<dbReference type="GO" id="GO:0042151">
    <property type="term" value="C:nematocyst"/>
    <property type="evidence" value="ECO:0007669"/>
    <property type="project" value="UniProtKB-SubCell"/>
</dbReference>
<dbReference type="Gene3D" id="2.60.270.20">
    <property type="entry name" value="Cytolysin/lectin"/>
    <property type="match status" value="1"/>
</dbReference>
<dbReference type="Ensembl" id="ENSCPBT00000012784.1">
    <property type="protein sequence ID" value="ENSCPBP00000010653.1"/>
    <property type="gene ID" value="ENSCPBG00000008169.1"/>
</dbReference>
<dbReference type="Pfam" id="PF06369">
    <property type="entry name" value="Anemone_cytotox"/>
    <property type="match status" value="1"/>
</dbReference>
<evidence type="ECO:0000256" key="2">
    <source>
        <dbReference type="ARBA" id="ARBA00004532"/>
    </source>
</evidence>
<reference evidence="6" key="2">
    <citation type="submission" date="2025-09" db="UniProtKB">
        <authorList>
            <consortium name="Ensembl"/>
        </authorList>
    </citation>
    <scope>IDENTIFICATION</scope>
</reference>
<keyword evidence="4" id="KW-0472">Membrane</keyword>
<reference evidence="6" key="1">
    <citation type="submission" date="2025-08" db="UniProtKB">
        <authorList>
            <consortium name="Ensembl"/>
        </authorList>
    </citation>
    <scope>IDENTIFICATION</scope>
</reference>
<dbReference type="GO" id="GO:0046930">
    <property type="term" value="C:pore complex"/>
    <property type="evidence" value="ECO:0007669"/>
    <property type="project" value="InterPro"/>
</dbReference>
<comment type="subcellular location">
    <subcellularLocation>
        <location evidence="2">Nematocyst</location>
    </subcellularLocation>
    <subcellularLocation>
        <location evidence="1">Target cell membrane</location>
    </subcellularLocation>
</comment>
<dbReference type="SUPFAM" id="SSF63724">
    <property type="entry name" value="Cytolysin/lectin"/>
    <property type="match status" value="1"/>
</dbReference>
<dbReference type="InterPro" id="IPR015926">
    <property type="entry name" value="Cytolysin/lectin"/>
</dbReference>
<dbReference type="AlphaFoldDB" id="A0A8C3FM06"/>
<keyword evidence="5" id="KW-0166">Nematocyst</keyword>
<dbReference type="Proteomes" id="UP000694380">
    <property type="component" value="Unplaced"/>
</dbReference>
<dbReference type="InterPro" id="IPR050677">
    <property type="entry name" value="Actinoporin_PFT"/>
</dbReference>
<keyword evidence="4" id="KW-1053">Target membrane</keyword>
<proteinExistence type="predicted"/>
<evidence type="ECO:0000256" key="3">
    <source>
        <dbReference type="ARBA" id="ARBA00022537"/>
    </source>
</evidence>
<evidence type="ECO:0000313" key="6">
    <source>
        <dbReference type="Ensembl" id="ENSCPBP00000010653.1"/>
    </source>
</evidence>
<organism evidence="6 7">
    <name type="scientific">Chrysemys picta bellii</name>
    <name type="common">Western painted turtle</name>
    <name type="synonym">Emys bellii</name>
    <dbReference type="NCBI Taxonomy" id="8478"/>
    <lineage>
        <taxon>Eukaryota</taxon>
        <taxon>Metazoa</taxon>
        <taxon>Chordata</taxon>
        <taxon>Craniata</taxon>
        <taxon>Vertebrata</taxon>
        <taxon>Euteleostomi</taxon>
        <taxon>Archelosauria</taxon>
        <taxon>Testudinata</taxon>
        <taxon>Testudines</taxon>
        <taxon>Cryptodira</taxon>
        <taxon>Durocryptodira</taxon>
        <taxon>Testudinoidea</taxon>
        <taxon>Emydidae</taxon>
        <taxon>Chrysemys</taxon>
    </lineage>
</organism>
<keyword evidence="7" id="KW-1185">Reference proteome</keyword>
<dbReference type="PANTHER" id="PTHR40388:SF1">
    <property type="entry name" value="BRYOPORIN"/>
    <property type="match status" value="1"/>
</dbReference>
<evidence type="ECO:0000256" key="5">
    <source>
        <dbReference type="ARBA" id="ARBA00023331"/>
    </source>
</evidence>
<dbReference type="PANTHER" id="PTHR40388">
    <property type="entry name" value="BRYOPORIN"/>
    <property type="match status" value="1"/>
</dbReference>
<dbReference type="GeneTree" id="ENSGT00940000164286"/>
<name>A0A8C3FM06_CHRPI</name>
<evidence type="ECO:0000313" key="7">
    <source>
        <dbReference type="Proteomes" id="UP000694380"/>
    </source>
</evidence>
<dbReference type="GO" id="GO:0051715">
    <property type="term" value="P:cytolysis in another organism"/>
    <property type="evidence" value="ECO:0007669"/>
    <property type="project" value="InterPro"/>
</dbReference>
<protein>
    <submittedName>
        <fullName evidence="6">Uncharacterized protein</fullName>
    </submittedName>
</protein>
<dbReference type="InterPro" id="IPR009104">
    <property type="entry name" value="Anemon_actinoporin-like"/>
</dbReference>
<keyword evidence="3" id="KW-1052">Target cell membrane</keyword>
<dbReference type="GO" id="GO:0044218">
    <property type="term" value="C:other organism cell membrane"/>
    <property type="evidence" value="ECO:0007669"/>
    <property type="project" value="UniProtKB-KW"/>
</dbReference>
<evidence type="ECO:0000256" key="1">
    <source>
        <dbReference type="ARBA" id="ARBA00004175"/>
    </source>
</evidence>
<accession>A0A8C3FM06</accession>
<dbReference type="GO" id="GO:0015267">
    <property type="term" value="F:channel activity"/>
    <property type="evidence" value="ECO:0007669"/>
    <property type="project" value="InterPro"/>
</dbReference>
<sequence>LGKPCGGGCGNLLTWGTQGSRLWCCWLSRCPHTGLHSPPGPALQRYSSHSKEGLFSSSSCRAPPAPLWAKPTNVERLVQEVDVGRCVGIQITNNTRDVTLEFPRNYCFSGWCMIELVPQIPPGSSGSFLFVKTRYTARGSVGVLSYKSDAFTLAIMFSNPFDRLLYDMEFALELFTGRKHFHSMERLYHYMYS</sequence>
<evidence type="ECO:0000256" key="4">
    <source>
        <dbReference type="ARBA" id="ARBA00023298"/>
    </source>
</evidence>
<dbReference type="GO" id="GO:0046931">
    <property type="term" value="P:pore complex assembly"/>
    <property type="evidence" value="ECO:0007669"/>
    <property type="project" value="InterPro"/>
</dbReference>
<dbReference type="GO" id="GO:0006812">
    <property type="term" value="P:monoatomic cation transport"/>
    <property type="evidence" value="ECO:0007669"/>
    <property type="project" value="InterPro"/>
</dbReference>